<dbReference type="Pfam" id="PF00107">
    <property type="entry name" value="ADH_zinc_N"/>
    <property type="match status" value="1"/>
</dbReference>
<dbReference type="GeneID" id="27665552"/>
<dbReference type="AlphaFoldDB" id="A0A0F2LZP1"/>
<evidence type="ECO:0000313" key="2">
    <source>
        <dbReference type="EMBL" id="KJR81950.1"/>
    </source>
</evidence>
<dbReference type="SUPFAM" id="SSF50129">
    <property type="entry name" value="GroES-like"/>
    <property type="match status" value="1"/>
</dbReference>
<dbReference type="GO" id="GO:0016491">
    <property type="term" value="F:oxidoreductase activity"/>
    <property type="evidence" value="ECO:0007669"/>
    <property type="project" value="InterPro"/>
</dbReference>
<reference evidence="2 3" key="2">
    <citation type="journal article" date="2015" name="Eukaryot. Cell">
        <title>Asexual propagation of a virulent clone complex in a human and feline outbreak of sporotrichosis.</title>
        <authorList>
            <person name="Teixeira Mde M."/>
            <person name="Rodrigues A.M."/>
            <person name="Tsui C.K."/>
            <person name="de Almeida L.G."/>
            <person name="Van Diepeningen A.D."/>
            <person name="van den Ende B.G."/>
            <person name="Fernandes G.F."/>
            <person name="Kano R."/>
            <person name="Hamelin R.C."/>
            <person name="Lopes-Bezerra L.M."/>
            <person name="Vasconcelos A.T."/>
            <person name="de Hoog S."/>
            <person name="de Camargo Z.P."/>
            <person name="Felipe M.S."/>
        </authorList>
    </citation>
    <scope>NUCLEOTIDE SEQUENCE [LARGE SCALE GENOMIC DNA]</scope>
    <source>
        <strain evidence="2 3">1099-18</strain>
    </source>
</reference>
<dbReference type="Gene3D" id="3.90.180.10">
    <property type="entry name" value="Medium-chain alcohol dehydrogenases, catalytic domain"/>
    <property type="match status" value="1"/>
</dbReference>
<evidence type="ECO:0000259" key="1">
    <source>
        <dbReference type="SMART" id="SM00829"/>
    </source>
</evidence>
<organism evidence="2 3">
    <name type="scientific">Sporothrix schenckii 1099-18</name>
    <dbReference type="NCBI Taxonomy" id="1397361"/>
    <lineage>
        <taxon>Eukaryota</taxon>
        <taxon>Fungi</taxon>
        <taxon>Dikarya</taxon>
        <taxon>Ascomycota</taxon>
        <taxon>Pezizomycotina</taxon>
        <taxon>Sordariomycetes</taxon>
        <taxon>Sordariomycetidae</taxon>
        <taxon>Ophiostomatales</taxon>
        <taxon>Ophiostomataceae</taxon>
        <taxon>Sporothrix</taxon>
    </lineage>
</organism>
<gene>
    <name evidence="2" type="ORF">SPSK_03437</name>
</gene>
<protein>
    <submittedName>
        <fullName evidence="2">Zinc-containing alcohol dehydrogenase</fullName>
    </submittedName>
</protein>
<accession>A0A0F2LZP1</accession>
<dbReference type="OrthoDB" id="9930022at2759"/>
<dbReference type="EMBL" id="AXCR01000010">
    <property type="protein sequence ID" value="KJR81950.1"/>
    <property type="molecule type" value="Genomic_DNA"/>
</dbReference>
<proteinExistence type="predicted"/>
<evidence type="ECO:0000313" key="3">
    <source>
        <dbReference type="Proteomes" id="UP000033710"/>
    </source>
</evidence>
<dbReference type="KEGG" id="ssck:SPSK_03437"/>
<dbReference type="InterPro" id="IPR036291">
    <property type="entry name" value="NAD(P)-bd_dom_sf"/>
</dbReference>
<name>A0A0F2LZP1_SPOSC</name>
<sequence length="361" mass="37593">MALPTKTDEWVLAAPSGVENAFRLNKGVPLPALGKDDVLLEIKAVSLNYRDVAIAKGGYPLPTKFPLVPCSDASAVVLATGTSVTSVAAGDGVIVLPAPLLQSGHMTTATFGAPGDGLMPGTLRRHAVLPASWVAPFPRFLSFVEASTIGGAGVTAWNILAQHGLGATDAAVVKPGSWVLTQGTGAVAMFAAAFAVRLGAVVIGTTSSDAKKHWLTDLGVKTVINYNEDPSWGETARRLTPDGEGVDLVVDVGGTGTLGESLKAIRYEGTVAVTGFLTGASTAGPSVMDVLPRAANVRGVLAGSRAHYEEMARMIEQWQFHPKVDDEVFQFEDANEAVQYLAAQKHIGKVVIEVSPESRAA</sequence>
<dbReference type="VEuPathDB" id="FungiDB:SPSK_03437"/>
<dbReference type="InterPro" id="IPR011032">
    <property type="entry name" value="GroES-like_sf"/>
</dbReference>
<dbReference type="Gene3D" id="3.40.50.720">
    <property type="entry name" value="NAD(P)-binding Rossmann-like Domain"/>
    <property type="match status" value="1"/>
</dbReference>
<dbReference type="InterPro" id="IPR020843">
    <property type="entry name" value="ER"/>
</dbReference>
<dbReference type="RefSeq" id="XP_016584626.1">
    <property type="nucleotide sequence ID" value="XM_016730275.1"/>
</dbReference>
<dbReference type="SUPFAM" id="SSF51735">
    <property type="entry name" value="NAD(P)-binding Rossmann-fold domains"/>
    <property type="match status" value="1"/>
</dbReference>
<dbReference type="Proteomes" id="UP000033710">
    <property type="component" value="Unassembled WGS sequence"/>
</dbReference>
<dbReference type="PANTHER" id="PTHR45033">
    <property type="match status" value="1"/>
</dbReference>
<reference evidence="2 3" key="1">
    <citation type="journal article" date="2014" name="BMC Genomics">
        <title>Comparative genomics of the major fungal agents of human and animal Sporotrichosis: Sporothrix schenckii and Sporothrix brasiliensis.</title>
        <authorList>
            <person name="Teixeira M.M."/>
            <person name="de Almeida L.G."/>
            <person name="Kubitschek-Barreira P."/>
            <person name="Alves F.L."/>
            <person name="Kioshima E.S."/>
            <person name="Abadio A.K."/>
            <person name="Fernandes L."/>
            <person name="Derengowski L.S."/>
            <person name="Ferreira K.S."/>
            <person name="Souza R.C."/>
            <person name="Ruiz J.C."/>
            <person name="de Andrade N.C."/>
            <person name="Paes H.C."/>
            <person name="Nicola A.M."/>
            <person name="Albuquerque P."/>
            <person name="Gerber A.L."/>
            <person name="Martins V.P."/>
            <person name="Peconick L.D."/>
            <person name="Neto A.V."/>
            <person name="Chaucanez C.B."/>
            <person name="Silva P.A."/>
            <person name="Cunha O.L."/>
            <person name="de Oliveira F.F."/>
            <person name="dos Santos T.C."/>
            <person name="Barros A.L."/>
            <person name="Soares M.A."/>
            <person name="de Oliveira L.M."/>
            <person name="Marini M.M."/>
            <person name="Villalobos-Duno H."/>
            <person name="Cunha M.M."/>
            <person name="de Hoog S."/>
            <person name="da Silveira J.F."/>
            <person name="Henrissat B."/>
            <person name="Nino-Vega G.A."/>
            <person name="Cisalpino P.S."/>
            <person name="Mora-Montes H.M."/>
            <person name="Almeida S.R."/>
            <person name="Stajich J.E."/>
            <person name="Lopes-Bezerra L.M."/>
            <person name="Vasconcelos A.T."/>
            <person name="Felipe M.S."/>
        </authorList>
    </citation>
    <scope>NUCLEOTIDE SEQUENCE [LARGE SCALE GENOMIC DNA]</scope>
    <source>
        <strain evidence="2 3">1099-18</strain>
    </source>
</reference>
<dbReference type="SMART" id="SM00829">
    <property type="entry name" value="PKS_ER"/>
    <property type="match status" value="1"/>
</dbReference>
<dbReference type="InterPro" id="IPR013149">
    <property type="entry name" value="ADH-like_C"/>
</dbReference>
<dbReference type="InterPro" id="IPR052711">
    <property type="entry name" value="Zinc_ADH-like"/>
</dbReference>
<dbReference type="CDD" id="cd08276">
    <property type="entry name" value="MDR7"/>
    <property type="match status" value="1"/>
</dbReference>
<dbReference type="PANTHER" id="PTHR45033:SF2">
    <property type="entry name" value="ZINC-TYPE ALCOHOL DEHYDROGENASE-LIKE PROTEIN C1773.06C"/>
    <property type="match status" value="1"/>
</dbReference>
<dbReference type="InterPro" id="IPR013154">
    <property type="entry name" value="ADH-like_N"/>
</dbReference>
<dbReference type="Pfam" id="PF08240">
    <property type="entry name" value="ADH_N"/>
    <property type="match status" value="1"/>
</dbReference>
<comment type="caution">
    <text evidence="2">The sequence shown here is derived from an EMBL/GenBank/DDBJ whole genome shotgun (WGS) entry which is preliminary data.</text>
</comment>
<feature type="domain" description="Enoyl reductase (ER)" evidence="1">
    <location>
        <begin position="17"/>
        <end position="352"/>
    </location>
</feature>